<reference evidence="11 13" key="2">
    <citation type="submission" date="2017-08" db="EMBL/GenBank/DDBJ databases">
        <title>Burning lignite coal seam in the remote Altai Mountains harbors a hydrogen-driven thermophilic microbial community.</title>
        <authorList>
            <person name="Kadnikov V.V."/>
            <person name="Mardanov A.V."/>
            <person name="Ivasenko D."/>
            <person name="Beletsky A.V."/>
            <person name="Karnachuk O.V."/>
            <person name="Ravin N.V."/>
        </authorList>
    </citation>
    <scope>NUCLEOTIDE SEQUENCE [LARGE SCALE GENOMIC DNA]</scope>
    <source>
        <strain evidence="11">AL33</strain>
    </source>
</reference>
<proteinExistence type="inferred from homology"/>
<dbReference type="EMBL" id="PEBV01000003">
    <property type="protein sequence ID" value="PTQ54568.1"/>
    <property type="molecule type" value="Genomic_DNA"/>
</dbReference>
<dbReference type="PANTHER" id="PTHR11058">
    <property type="entry name" value="NADH-UBIQUINONE OXIDOREDUCTASE CHAIN 3"/>
    <property type="match status" value="1"/>
</dbReference>
<dbReference type="EC" id="7.1.1.-" evidence="7"/>
<dbReference type="HAMAP" id="MF_01394">
    <property type="entry name" value="NDH1_NuoA"/>
    <property type="match status" value="1"/>
</dbReference>
<keyword evidence="5 7" id="KW-1133">Transmembrane helix</keyword>
<keyword evidence="7" id="KW-1278">Translocase</keyword>
<evidence type="ECO:0000256" key="1">
    <source>
        <dbReference type="ARBA" id="ARBA00004141"/>
    </source>
</evidence>
<dbReference type="Gene3D" id="1.20.58.1610">
    <property type="entry name" value="NADH:ubiquinone/plastoquinone oxidoreductase, chain 3"/>
    <property type="match status" value="1"/>
</dbReference>
<sequence>MESHYWSDYLLVAWFIALGVGLPLVAFGLARLIRPHRPYPEKLATYESGVEPFGTSRVRFRAHYYLIALLFVLFDVEVLFLYPWAVAFGQAKAFAFVEGLVFLGLIGFALFYAWRKGALEWK</sequence>
<feature type="transmembrane region" description="Helical" evidence="7">
    <location>
        <begin position="93"/>
        <end position="114"/>
    </location>
</feature>
<feature type="transmembrane region" description="Helical" evidence="7">
    <location>
        <begin position="64"/>
        <end position="87"/>
    </location>
</feature>
<reference evidence="10 12" key="1">
    <citation type="submission" date="2015-09" db="EMBL/GenBank/DDBJ databases">
        <title>Draft genome sequence of Hydrogenibacillus schlegelii DSM 2000.</title>
        <authorList>
            <person name="Hemp J."/>
        </authorList>
    </citation>
    <scope>NUCLEOTIDE SEQUENCE [LARGE SCALE GENOMIC DNA]</scope>
    <source>
        <strain evidence="10 12">MA 48</strain>
    </source>
</reference>
<organism evidence="10 12">
    <name type="scientific">Hydrogenibacillus schlegelii</name>
    <name type="common">Bacillus schlegelii</name>
    <dbReference type="NCBI Taxonomy" id="1484"/>
    <lineage>
        <taxon>Bacteria</taxon>
        <taxon>Bacillati</taxon>
        <taxon>Bacillota</taxon>
        <taxon>Bacilli</taxon>
        <taxon>Bacillales</taxon>
        <taxon>Bacillales Family X. Incertae Sedis</taxon>
        <taxon>Hydrogenibacillus</taxon>
    </lineage>
</organism>
<name>A0A132N9V4_HYDSH</name>
<keyword evidence="10" id="KW-0830">Ubiquinone</keyword>
<comment type="caution">
    <text evidence="10">The sequence shown here is derived from an EMBL/GenBank/DDBJ whole genome shotgun (WGS) entry which is preliminary data.</text>
</comment>
<accession>A0A132N9V4</accession>
<dbReference type="OrthoDB" id="9791970at2"/>
<protein>
    <recommendedName>
        <fullName evidence="7">NADH-quinone oxidoreductase subunit A</fullName>
        <ecNumber evidence="7">7.1.1.-</ecNumber>
    </recommendedName>
    <alternativeName>
        <fullName evidence="7">NADH dehydrogenase I subunit A</fullName>
    </alternativeName>
    <alternativeName>
        <fullName evidence="7">NDH-1 subunit A</fullName>
    </alternativeName>
    <alternativeName>
        <fullName evidence="7">NUO1</fullName>
    </alternativeName>
</protein>
<dbReference type="GO" id="GO:0008137">
    <property type="term" value="F:NADH dehydrogenase (ubiquinone) activity"/>
    <property type="evidence" value="ECO:0007669"/>
    <property type="project" value="InterPro"/>
</dbReference>
<dbReference type="STRING" id="1484.SA87_07115"/>
<dbReference type="Proteomes" id="UP000243024">
    <property type="component" value="Unassembled WGS sequence"/>
</dbReference>
<evidence type="ECO:0000313" key="10">
    <source>
        <dbReference type="EMBL" id="OAR04212.1"/>
    </source>
</evidence>
<dbReference type="PANTHER" id="PTHR11058:SF9">
    <property type="entry name" value="NADH-UBIQUINONE OXIDOREDUCTASE CHAIN 3"/>
    <property type="match status" value="1"/>
</dbReference>
<reference evidence="9" key="3">
    <citation type="journal article" date="2021" name="Microbiology">
        <title>Metagenomic Analysis of the Microbial Community in the Underground Coal Fire Area (Kemerovo Region, Russia) Revealed Predominance of Thermophilic Members of the Phyla Deinococcus-thermus, Aquificae, and Firmicutes.</title>
        <authorList>
            <person name="Kadnikov V."/>
            <person name="Mardanov A.V."/>
            <person name="Beletsky A.V."/>
            <person name="Karnachuk O.V."/>
            <person name="Ravin N.V."/>
        </authorList>
    </citation>
    <scope>NUCLEOTIDE SEQUENCE</scope>
    <source>
        <strain evidence="9">RBS10-49</strain>
    </source>
</reference>
<keyword evidence="7" id="KW-1003">Cell membrane</keyword>
<evidence type="ECO:0000256" key="7">
    <source>
        <dbReference type="HAMAP-Rule" id="MF_01394"/>
    </source>
</evidence>
<evidence type="ECO:0000313" key="9">
    <source>
        <dbReference type="EMBL" id="MBT9282187.1"/>
    </source>
</evidence>
<evidence type="ECO:0000256" key="5">
    <source>
        <dbReference type="ARBA" id="ARBA00022989"/>
    </source>
</evidence>
<feature type="transmembrane region" description="Helical" evidence="7">
    <location>
        <begin position="12"/>
        <end position="33"/>
    </location>
</feature>
<dbReference type="GO" id="GO:0048038">
    <property type="term" value="F:quinone binding"/>
    <property type="evidence" value="ECO:0007669"/>
    <property type="project" value="UniProtKB-KW"/>
</dbReference>
<keyword evidence="7 8" id="KW-0520">NAD</keyword>
<dbReference type="Proteomes" id="UP000748108">
    <property type="component" value="Unassembled WGS sequence"/>
</dbReference>
<dbReference type="AlphaFoldDB" id="A0A132N9V4"/>
<dbReference type="GO" id="GO:0050136">
    <property type="term" value="F:NADH dehydrogenase (quinone) (non-electrogenic) activity"/>
    <property type="evidence" value="ECO:0007669"/>
    <property type="project" value="UniProtKB-UniRule"/>
</dbReference>
<evidence type="ECO:0000256" key="8">
    <source>
        <dbReference type="RuleBase" id="RU003639"/>
    </source>
</evidence>
<keyword evidence="4 7" id="KW-0812">Transmembrane</keyword>
<comment type="function">
    <text evidence="7">NDH-1 shuttles electrons from NADH, via FMN and iron-sulfur (Fe-S) centers, to quinones in the respiratory chain. The immediate electron acceptor for the enzyme in this species is believed to be a menaquinone. Couples the redox reaction to proton translocation (for every two electrons transferred, four hydrogen ions are translocated across the cytoplasmic membrane), and thus conserves the redox energy in a proton gradient.</text>
</comment>
<keyword evidence="12" id="KW-1185">Reference proteome</keyword>
<evidence type="ECO:0000256" key="3">
    <source>
        <dbReference type="ARBA" id="ARBA00022448"/>
    </source>
</evidence>
<evidence type="ECO:0000256" key="4">
    <source>
        <dbReference type="ARBA" id="ARBA00022692"/>
    </source>
</evidence>
<evidence type="ECO:0000256" key="6">
    <source>
        <dbReference type="ARBA" id="ARBA00023136"/>
    </source>
</evidence>
<gene>
    <name evidence="7" type="primary">nuoA</name>
    <name evidence="11" type="ORF">HSCHL_0147</name>
    <name evidence="9" type="ORF">KM312_05960</name>
    <name evidence="10" type="ORF">SA87_07115</name>
</gene>
<dbReference type="Pfam" id="PF00507">
    <property type="entry name" value="Oxidored_q4"/>
    <property type="match status" value="1"/>
</dbReference>
<dbReference type="RefSeq" id="WP_066201548.1">
    <property type="nucleotide sequence ID" value="NZ_CBCSAS010000008.1"/>
</dbReference>
<keyword evidence="3 7" id="KW-0813">Transport</keyword>
<evidence type="ECO:0000256" key="2">
    <source>
        <dbReference type="ARBA" id="ARBA00008472"/>
    </source>
</evidence>
<dbReference type="InterPro" id="IPR038430">
    <property type="entry name" value="NDAH_ubi_oxred_su3_sf"/>
</dbReference>
<dbReference type="GO" id="GO:0030964">
    <property type="term" value="C:NADH dehydrogenase complex"/>
    <property type="evidence" value="ECO:0007669"/>
    <property type="project" value="TreeGrafter"/>
</dbReference>
<comment type="subcellular location">
    <subcellularLocation>
        <location evidence="7 8">Cell membrane</location>
        <topology evidence="7 8">Multi-pass membrane protein</topology>
    </subcellularLocation>
    <subcellularLocation>
        <location evidence="1">Membrane</location>
        <topology evidence="1">Multi-pass membrane protein</topology>
    </subcellularLocation>
</comment>
<dbReference type="EMBL" id="JAHHQF010000050">
    <property type="protein sequence ID" value="MBT9282187.1"/>
    <property type="molecule type" value="Genomic_DNA"/>
</dbReference>
<keyword evidence="7 8" id="KW-0874">Quinone</keyword>
<dbReference type="EMBL" id="JXBB01000023">
    <property type="protein sequence ID" value="OAR04212.1"/>
    <property type="molecule type" value="Genomic_DNA"/>
</dbReference>
<keyword evidence="6 7" id="KW-0472">Membrane</keyword>
<dbReference type="Proteomes" id="UP000244180">
    <property type="component" value="Unassembled WGS sequence"/>
</dbReference>
<comment type="similarity">
    <text evidence="2 7 8">Belongs to the complex I subunit 3 family.</text>
</comment>
<keyword evidence="10" id="KW-0560">Oxidoreductase</keyword>
<dbReference type="InterPro" id="IPR023043">
    <property type="entry name" value="NAD(P)H_OxRDtase_bac/plastid"/>
</dbReference>
<evidence type="ECO:0000313" key="11">
    <source>
        <dbReference type="EMBL" id="PTQ54568.1"/>
    </source>
</evidence>
<comment type="catalytic activity">
    <reaction evidence="7 8">
        <text>a quinone + NADH + 5 H(+)(in) = a quinol + NAD(+) + 4 H(+)(out)</text>
        <dbReference type="Rhea" id="RHEA:57888"/>
        <dbReference type="ChEBI" id="CHEBI:15378"/>
        <dbReference type="ChEBI" id="CHEBI:24646"/>
        <dbReference type="ChEBI" id="CHEBI:57540"/>
        <dbReference type="ChEBI" id="CHEBI:57945"/>
        <dbReference type="ChEBI" id="CHEBI:132124"/>
    </reaction>
</comment>
<evidence type="ECO:0000313" key="12">
    <source>
        <dbReference type="Proteomes" id="UP000243024"/>
    </source>
</evidence>
<evidence type="ECO:0000313" key="13">
    <source>
        <dbReference type="Proteomes" id="UP000244180"/>
    </source>
</evidence>
<dbReference type="InterPro" id="IPR000440">
    <property type="entry name" value="NADH_UbQ/plastoQ_OxRdtase_su3"/>
</dbReference>
<comment type="subunit">
    <text evidence="7">NDH-1 is composed of 14 different subunits. Subunits NuoA, H, J, K, L, M, N constitute the membrane sector of the complex.</text>
</comment>
<dbReference type="GO" id="GO:0005886">
    <property type="term" value="C:plasma membrane"/>
    <property type="evidence" value="ECO:0007669"/>
    <property type="project" value="UniProtKB-SubCell"/>
</dbReference>